<comment type="caution">
    <text evidence="4">The sequence shown here is derived from an EMBL/GenBank/DDBJ whole genome shotgun (WGS) entry which is preliminary data.</text>
</comment>
<dbReference type="PANTHER" id="PTHR43465:SF2">
    <property type="entry name" value="DUF1680 DOMAIN PROTEIN (AFU_ORTHOLOGUE AFUA_1G08910)"/>
    <property type="match status" value="1"/>
</dbReference>
<dbReference type="InterPro" id="IPR049046">
    <property type="entry name" value="Beta-AFase-like_GH127_middle"/>
</dbReference>
<organism evidence="4 5">
    <name type="scientific">Brachybacterium sacelli</name>
    <dbReference type="NCBI Taxonomy" id="173364"/>
    <lineage>
        <taxon>Bacteria</taxon>
        <taxon>Bacillati</taxon>
        <taxon>Actinomycetota</taxon>
        <taxon>Actinomycetes</taxon>
        <taxon>Micrococcales</taxon>
        <taxon>Dermabacteraceae</taxon>
        <taxon>Brachybacterium</taxon>
    </lineage>
</organism>
<dbReference type="InterPro" id="IPR049049">
    <property type="entry name" value="Beta-AFase-like_GH127_C"/>
</dbReference>
<feature type="domain" description="Non-reducing end beta-L-arabinofuranosidase-like GH127 C-terminal" evidence="3">
    <location>
        <begin position="532"/>
        <end position="651"/>
    </location>
</feature>
<evidence type="ECO:0000313" key="5">
    <source>
        <dbReference type="Proteomes" id="UP001519290"/>
    </source>
</evidence>
<dbReference type="InterPro" id="IPR012878">
    <property type="entry name" value="Beta-AFase-like_GH127_cat"/>
</dbReference>
<feature type="domain" description="Non-reducing end beta-L-arabinofuranosidase-like GH127 middle" evidence="2">
    <location>
        <begin position="428"/>
        <end position="528"/>
    </location>
</feature>
<evidence type="ECO:0000259" key="2">
    <source>
        <dbReference type="Pfam" id="PF20736"/>
    </source>
</evidence>
<dbReference type="Pfam" id="PF20737">
    <property type="entry name" value="Glyco_hydro127C"/>
    <property type="match status" value="1"/>
</dbReference>
<dbReference type="RefSeq" id="WP_209897966.1">
    <property type="nucleotide sequence ID" value="NZ_BAAAJW010000006.1"/>
</dbReference>
<evidence type="ECO:0000259" key="3">
    <source>
        <dbReference type="Pfam" id="PF20737"/>
    </source>
</evidence>
<dbReference type="EMBL" id="JAGIOD010000001">
    <property type="protein sequence ID" value="MBP2380238.1"/>
    <property type="molecule type" value="Genomic_DNA"/>
</dbReference>
<feature type="domain" description="Non-reducing end beta-L-arabinofuranosidase-like GH127 catalytic" evidence="1">
    <location>
        <begin position="31"/>
        <end position="417"/>
    </location>
</feature>
<protein>
    <submittedName>
        <fullName evidence="4">DUF1680 family protein</fullName>
    </submittedName>
</protein>
<dbReference type="InterPro" id="IPR008928">
    <property type="entry name" value="6-hairpin_glycosidase_sf"/>
</dbReference>
<dbReference type="InterPro" id="IPR049174">
    <property type="entry name" value="Beta-AFase-like"/>
</dbReference>
<dbReference type="SUPFAM" id="SSF48208">
    <property type="entry name" value="Six-hairpin glycosidases"/>
    <property type="match status" value="1"/>
</dbReference>
<sequence length="655" mass="70525">MTTAPTALAAPAIPTAHASVARRPLAPGDARITGGFWHTRQQRNRAEALRAGYEQLEDSGTFRNFRIVGGAEQGEASGMIFQDSDAYKWLEAVAFELGRQEDPDLRAMAREATAMIAAAQQSDGYLNSVHTLRHSPEDRYSSMAWNHELYCYGHLIQAAVALSRSAGDDELLAVALRIVDHLRTVFGPTARHSTCGHPVIEMALIELYRLTGRDEILELARFLLDVRGGEERFPGVAPGPEYFSAGVPVREARSVEGHAVRALYLFAGATDQAIEDGDAELLARAESVFADLMATKTYVTGGMGARWDWEAFGDPFEMTTDRGYAETCAAIGAIQWAWRLLLATGKAQYAEAIERLLFNAFLPGVSLAGTEFFYVNSLQLREGAKADQGRSIAHGRRAWFDCACCPPNIMRTFASLDHLAATTTPDGLQLHQYATGTWSTGEGPDRLRVSVATEYPTDGLVRITIEEAPAEVRALTLRIPAWSRGGAQLTHRGAEVPLPSAEADAPGPTSAEIRTTFQAGDVIELRLDVAARFVGAHHRLDASRGAVALERGPLVYALEDEDQDGFGHVDDAAVDPGAALVPGAAIPALDGAVPLAVSGSAVTVSPAAAAWPYPIHGSADAEVTRTPATWSAIPYYAWANRSVGPMRVWLPLEAD</sequence>
<name>A0ABS4WVR1_9MICO</name>
<dbReference type="Pfam" id="PF07944">
    <property type="entry name" value="Beta-AFase-like_GH127_cat"/>
    <property type="match status" value="1"/>
</dbReference>
<dbReference type="Pfam" id="PF20736">
    <property type="entry name" value="Glyco_hydro127M"/>
    <property type="match status" value="1"/>
</dbReference>
<evidence type="ECO:0000259" key="1">
    <source>
        <dbReference type="Pfam" id="PF07944"/>
    </source>
</evidence>
<accession>A0ABS4WVR1</accession>
<dbReference type="Proteomes" id="UP001519290">
    <property type="component" value="Unassembled WGS sequence"/>
</dbReference>
<keyword evidence="5" id="KW-1185">Reference proteome</keyword>
<evidence type="ECO:0000313" key="4">
    <source>
        <dbReference type="EMBL" id="MBP2380238.1"/>
    </source>
</evidence>
<reference evidence="4 5" key="1">
    <citation type="submission" date="2021-03" db="EMBL/GenBank/DDBJ databases">
        <title>Sequencing the genomes of 1000 actinobacteria strains.</title>
        <authorList>
            <person name="Klenk H.-P."/>
        </authorList>
    </citation>
    <scope>NUCLEOTIDE SEQUENCE [LARGE SCALE GENOMIC DNA]</scope>
    <source>
        <strain evidence="4 5">DSM 14566</strain>
    </source>
</reference>
<dbReference type="PANTHER" id="PTHR43465">
    <property type="entry name" value="DUF1680 DOMAIN PROTEIN (AFU_ORTHOLOGUE AFUA_1G08910)"/>
    <property type="match status" value="1"/>
</dbReference>
<gene>
    <name evidence="4" type="ORF">JOF43_000195</name>
</gene>
<proteinExistence type="predicted"/>